<protein>
    <submittedName>
        <fullName evidence="1">Uncharacterized protein</fullName>
    </submittedName>
</protein>
<dbReference type="EMBL" id="LCNT01000001">
    <property type="protein sequence ID" value="KKU61962.1"/>
    <property type="molecule type" value="Genomic_DNA"/>
</dbReference>
<sequence>MKTENFQDLKSKETSRGVAVELFTKVRDVPYALNADGNIEGLFEDGVAGYTRKHLYLLPRLKKLGYKVDIGIAEFDWRELPIPTDILELLKDPHGYHMFLYVGTGKATKVVDATWDKGMTRLGFPVFSWDGVSSTGLAIKATNARRQNLLTLKTRAIASSTLKKLKNPIETEATPFNDGFNLWLGEMRGKI</sequence>
<proteinExistence type="predicted"/>
<comment type="caution">
    <text evidence="1">The sequence shown here is derived from an EMBL/GenBank/DDBJ whole genome shotgun (WGS) entry which is preliminary data.</text>
</comment>
<accession>A0A0G1RXX0</accession>
<gene>
    <name evidence="1" type="ORF">UX85_C0001G0176</name>
</gene>
<evidence type="ECO:0000313" key="2">
    <source>
        <dbReference type="Proteomes" id="UP000033860"/>
    </source>
</evidence>
<evidence type="ECO:0000313" key="1">
    <source>
        <dbReference type="EMBL" id="KKU61962.1"/>
    </source>
</evidence>
<reference evidence="1 2" key="1">
    <citation type="journal article" date="2015" name="Nature">
        <title>rRNA introns, odd ribosomes, and small enigmatic genomes across a large radiation of phyla.</title>
        <authorList>
            <person name="Brown C.T."/>
            <person name="Hug L.A."/>
            <person name="Thomas B.C."/>
            <person name="Sharon I."/>
            <person name="Castelle C.J."/>
            <person name="Singh A."/>
            <person name="Wilkins M.J."/>
            <person name="Williams K.H."/>
            <person name="Banfield J.F."/>
        </authorList>
    </citation>
    <scope>NUCLEOTIDE SEQUENCE [LARGE SCALE GENOMIC DNA]</scope>
</reference>
<organism evidence="1 2">
    <name type="scientific">Candidatus Beckwithbacteria bacterium GW2011_GWB1_47_15</name>
    <dbReference type="NCBI Taxonomy" id="1618371"/>
    <lineage>
        <taxon>Bacteria</taxon>
        <taxon>Candidatus Beckwithiibacteriota</taxon>
    </lineage>
</organism>
<dbReference type="AlphaFoldDB" id="A0A0G1RXX0"/>
<name>A0A0G1RXX0_9BACT</name>
<dbReference type="Proteomes" id="UP000033860">
    <property type="component" value="Unassembled WGS sequence"/>
</dbReference>